<feature type="compositionally biased region" description="Polar residues" evidence="6">
    <location>
        <begin position="199"/>
        <end position="209"/>
    </location>
</feature>
<evidence type="ECO:0000313" key="9">
    <source>
        <dbReference type="Proteomes" id="UP001151295"/>
    </source>
</evidence>
<evidence type="ECO:0000256" key="3">
    <source>
        <dbReference type="ARBA" id="ARBA00023163"/>
    </source>
</evidence>
<proteinExistence type="predicted"/>
<feature type="compositionally biased region" description="Polar residues" evidence="6">
    <location>
        <begin position="18"/>
        <end position="54"/>
    </location>
</feature>
<keyword evidence="4" id="KW-0539">Nucleus</keyword>
<feature type="compositionally biased region" description="Polar residues" evidence="6">
    <location>
        <begin position="281"/>
        <end position="298"/>
    </location>
</feature>
<feature type="region of interest" description="Disordered" evidence="6">
    <location>
        <begin position="688"/>
        <end position="730"/>
    </location>
</feature>
<feature type="region of interest" description="Disordered" evidence="6">
    <location>
        <begin position="369"/>
        <end position="422"/>
    </location>
</feature>
<feature type="region of interest" description="Disordered" evidence="6">
    <location>
        <begin position="18"/>
        <end position="58"/>
    </location>
</feature>
<evidence type="ECO:0000256" key="4">
    <source>
        <dbReference type="ARBA" id="ARBA00023242"/>
    </source>
</evidence>
<evidence type="ECO:0000259" key="7">
    <source>
        <dbReference type="PROSITE" id="PS51011"/>
    </source>
</evidence>
<dbReference type="CDD" id="cd16100">
    <property type="entry name" value="ARID"/>
    <property type="match status" value="1"/>
</dbReference>
<dbReference type="InterPro" id="IPR033388">
    <property type="entry name" value="BAF250_C"/>
</dbReference>
<evidence type="ECO:0000256" key="2">
    <source>
        <dbReference type="ARBA" id="ARBA00023125"/>
    </source>
</evidence>
<protein>
    <recommendedName>
        <fullName evidence="7">ARID domain-containing protein</fullName>
    </recommendedName>
</protein>
<dbReference type="Pfam" id="PF01388">
    <property type="entry name" value="ARID"/>
    <property type="match status" value="1"/>
</dbReference>
<dbReference type="SUPFAM" id="SSF46774">
    <property type="entry name" value="ARID-like"/>
    <property type="match status" value="1"/>
</dbReference>
<dbReference type="Gene3D" id="1.10.150.60">
    <property type="entry name" value="ARID DNA-binding domain"/>
    <property type="match status" value="1"/>
</dbReference>
<dbReference type="Proteomes" id="UP001151295">
    <property type="component" value="Unassembled WGS sequence"/>
</dbReference>
<dbReference type="Pfam" id="PF12031">
    <property type="entry name" value="BAF250_C"/>
    <property type="match status" value="1"/>
</dbReference>
<dbReference type="PROSITE" id="PS51011">
    <property type="entry name" value="ARID"/>
    <property type="match status" value="1"/>
</dbReference>
<keyword evidence="2" id="KW-0238">DNA-binding</keyword>
<evidence type="ECO:0000256" key="1">
    <source>
        <dbReference type="ARBA" id="ARBA00023015"/>
    </source>
</evidence>
<keyword evidence="5" id="KW-0175">Coiled coil</keyword>
<gene>
    <name evidence="8" type="ORF">EDC05_001044</name>
</gene>
<feature type="domain" description="ARID" evidence="7">
    <location>
        <begin position="448"/>
        <end position="541"/>
    </location>
</feature>
<feature type="compositionally biased region" description="Low complexity" evidence="6">
    <location>
        <begin position="690"/>
        <end position="720"/>
    </location>
</feature>
<evidence type="ECO:0000256" key="5">
    <source>
        <dbReference type="SAM" id="Coils"/>
    </source>
</evidence>
<dbReference type="InterPro" id="IPR036431">
    <property type="entry name" value="ARID_dom_sf"/>
</dbReference>
<reference evidence="8" key="1">
    <citation type="submission" date="2022-07" db="EMBL/GenBank/DDBJ databases">
        <title>Phylogenomic reconstructions and comparative analyses of Kickxellomycotina fungi.</title>
        <authorList>
            <person name="Reynolds N.K."/>
            <person name="Stajich J.E."/>
            <person name="Barry K."/>
            <person name="Grigoriev I.V."/>
            <person name="Crous P."/>
            <person name="Smith M.E."/>
        </authorList>
    </citation>
    <scope>NUCLEOTIDE SEQUENCE</scope>
    <source>
        <strain evidence="8">BCRC 34882</strain>
    </source>
</reference>
<keyword evidence="9" id="KW-1185">Reference proteome</keyword>
<feature type="compositionally biased region" description="Low complexity" evidence="6">
    <location>
        <begin position="299"/>
        <end position="317"/>
    </location>
</feature>
<keyword evidence="3" id="KW-0804">Transcription</keyword>
<sequence length="1332" mass="144212">MNRLASFADSSIDRASMAFNNLPGQPTLQSAGSQTGDASTNIMQQNTPSGLINSQQRLPPQQVQQQIQQIQQYYFQQLQQLHNLQMQLQAQEQNPQQNQTPLPYTSQQIAMARQSLMVQQQQQLALLAQQQQQQQQQQQPQSLAQNTHALSGQNATSMVLQPNVHHLSAGSAASAIPIQSSVVGPGAWSSVAVMPPASLSATTPDSNKAQAARDINGGSNAQSPVNNHQSPGTINMAVLRATAARFGLNESMQSRFTPNQLQVFVSNLQAQHIQQVQQSQFPDTSSTGVPTPQRQKSATPLPTNSNGNGNTTAALTSKPASDASKIPASRSKKRVAHDRSESRSPAPVQPHNQAHGNSHIFMPTALHASQKSPSVLGSPIGVANSPRSVQRKGSAASIPAEDMRATPTPSETSTTGPAGGQIQQTNYSAEEIASALKKSEEFVKKLPGFTSESFVEFLQKFLKENNISGNFTKPPVFAERPIDLYRFFCEVVNQGGLEQVHTRRIWRQVAKDSGLPDIATLPPLLSRWYKVWLQPLEQLAVYPPGHPKHTGVTANFSLKKRRKHDAFHSPGSTPGPSDRPYSVNSESSKRPKMYSPITNGVASATASPAQFTPPPPLPLSNSVMHLPTVSMGISPANASSAPAFPTNGFTPTLDRTLQLPHIPTPVGHNQSGAAGSAAGILANPAMAHPSMSLSSQQQPQQQRQQSDLSNSHTPSKSIVTIPPPPPAPKPLHFFPLERTLDTYGGIDIQACMALHPRIRQPSISEYGSVDIRALTLSIESGIAMEVTAALNTLIRITSHPDVVIPLNQCEELAEMLFTVIESIKLPSAYCKIDRAVGGKAGKADESQEKEGLTYSEETTLFSAVCANDPNDGGILGDDMQDPTSVCGLLHGNSELWSFTSDRTLTIMYALRNLSFLPANQQYLSRSNDFLHMFGTILELCDSAVKAAQRQSSDREKDDPYSERLASLMVLQAIELRKSLMVMLANVADKLDLKSTGTDFVYVALQLISYFMDEKQTSDVVEEWMRDSLSPTTAAGTNDLLAATLYVQALDGRTYYLHALEAAGRMSVSAENREFLAGSVSPDAYWPLANACASLLTGNQAAVSLNPGAVHNFGEQRLMWVQMALVALSNVVCTVTPQPLVAARRYTPFRISAGGMIGNFAQANGTPATSLDMNGKNNSGMATGAIAGTSRRAMSRRAMPFMPVIYTSKAVPVALKDFRKRLVKNDSMVRSLFEMVFMWWVQIGAAANLRTHSGPLSPPAPHDSPLNDIAERAVYVLQQLHPEHDALFASRWGEWVVERATRGPLCPELTEILYELTGMIPVQSTSFSASSTP</sequence>
<dbReference type="InterPro" id="IPR045147">
    <property type="entry name" value="ARI3A/B/C"/>
</dbReference>
<dbReference type="PANTHER" id="PTHR15348">
    <property type="entry name" value="AT-RICH INTERACTIVE DOMAIN-CONTAINING PROTEIN ARID DOMAIN- CONTAINING PROTEIN DEAD RINGER PROTEIN B-CELL REGULATOR OF IGH TRANSCRIPTION BRIGHT"/>
    <property type="match status" value="1"/>
</dbReference>
<dbReference type="PANTHER" id="PTHR15348:SF0">
    <property type="entry name" value="PROTEIN DEAD RINGER"/>
    <property type="match status" value="1"/>
</dbReference>
<comment type="caution">
    <text evidence="8">The sequence shown here is derived from an EMBL/GenBank/DDBJ whole genome shotgun (WGS) entry which is preliminary data.</text>
</comment>
<evidence type="ECO:0000313" key="8">
    <source>
        <dbReference type="EMBL" id="KAJ1995206.1"/>
    </source>
</evidence>
<name>A0ABQ8PSQ1_9FUNG</name>
<feature type="compositionally biased region" description="Polar residues" evidence="6">
    <location>
        <begin position="217"/>
        <end position="232"/>
    </location>
</feature>
<dbReference type="SMART" id="SM00501">
    <property type="entry name" value="BRIGHT"/>
    <property type="match status" value="1"/>
</dbReference>
<feature type="region of interest" description="Disordered" evidence="6">
    <location>
        <begin position="199"/>
        <end position="232"/>
    </location>
</feature>
<dbReference type="SMART" id="SM01014">
    <property type="entry name" value="ARID"/>
    <property type="match status" value="1"/>
</dbReference>
<feature type="compositionally biased region" description="Low complexity" evidence="6">
    <location>
        <begin position="405"/>
        <end position="416"/>
    </location>
</feature>
<feature type="coiled-coil region" evidence="5">
    <location>
        <begin position="74"/>
        <end position="137"/>
    </location>
</feature>
<keyword evidence="1" id="KW-0805">Transcription regulation</keyword>
<feature type="region of interest" description="Disordered" evidence="6">
    <location>
        <begin position="562"/>
        <end position="594"/>
    </location>
</feature>
<organism evidence="8 9">
    <name type="scientific">Coemansia umbellata</name>
    <dbReference type="NCBI Taxonomy" id="1424467"/>
    <lineage>
        <taxon>Eukaryota</taxon>
        <taxon>Fungi</taxon>
        <taxon>Fungi incertae sedis</taxon>
        <taxon>Zoopagomycota</taxon>
        <taxon>Kickxellomycotina</taxon>
        <taxon>Kickxellomycetes</taxon>
        <taxon>Kickxellales</taxon>
        <taxon>Kickxellaceae</taxon>
        <taxon>Coemansia</taxon>
    </lineage>
</organism>
<dbReference type="InterPro" id="IPR001606">
    <property type="entry name" value="ARID_dom"/>
</dbReference>
<feature type="region of interest" description="Disordered" evidence="6">
    <location>
        <begin position="275"/>
        <end position="357"/>
    </location>
</feature>
<dbReference type="EMBL" id="JANBQD010000007">
    <property type="protein sequence ID" value="KAJ1995206.1"/>
    <property type="molecule type" value="Genomic_DNA"/>
</dbReference>
<accession>A0ABQ8PSQ1</accession>
<evidence type="ECO:0000256" key="6">
    <source>
        <dbReference type="SAM" id="MobiDB-lite"/>
    </source>
</evidence>